<accession>A0A250KPI5</accession>
<proteinExistence type="predicted"/>
<dbReference type="Proteomes" id="UP000266313">
    <property type="component" value="Chromosome"/>
</dbReference>
<dbReference type="EMBL" id="AP017928">
    <property type="protein sequence ID" value="BBA33477.1"/>
    <property type="molecule type" value="Genomic_DNA"/>
</dbReference>
<dbReference type="Pfam" id="PF07799">
    <property type="entry name" value="DUF1643"/>
    <property type="match status" value="1"/>
</dbReference>
<dbReference type="AlphaFoldDB" id="A0A250KPI5"/>
<reference evidence="1 2" key="1">
    <citation type="submission" date="2016-12" db="EMBL/GenBank/DDBJ databases">
        <title>Genome sequencing of Methylocaldum marinum.</title>
        <authorList>
            <person name="Takeuchi M."/>
            <person name="Kamagata Y."/>
            <person name="Hiraoka S."/>
            <person name="Oshima K."/>
            <person name="Hattori M."/>
            <person name="Iwasaki W."/>
        </authorList>
    </citation>
    <scope>NUCLEOTIDE SEQUENCE [LARGE SCALE GENOMIC DNA]</scope>
    <source>
        <strain evidence="1 2">S8</strain>
    </source>
</reference>
<keyword evidence="2" id="KW-1185">Reference proteome</keyword>
<sequence>MFEVYALRANEYDLKAADRAGLIVLAGGNHGLKRNRAMEVLSLLVGQKRALHCLRLTSEGQPAHPLYLPGTLSPMPYKVDGHD</sequence>
<evidence type="ECO:0000313" key="2">
    <source>
        <dbReference type="Proteomes" id="UP000266313"/>
    </source>
</evidence>
<evidence type="ECO:0000313" key="1">
    <source>
        <dbReference type="EMBL" id="BBA33477.1"/>
    </source>
</evidence>
<dbReference type="OrthoDB" id="9807577at2"/>
<protein>
    <submittedName>
        <fullName evidence="1">Uncharacterized protein</fullName>
    </submittedName>
</protein>
<dbReference type="KEGG" id="mmai:sS8_1518"/>
<dbReference type="RefSeq" id="WP_119629079.1">
    <property type="nucleotide sequence ID" value="NZ_AP017928.1"/>
</dbReference>
<dbReference type="InterPro" id="IPR012441">
    <property type="entry name" value="DUF1643"/>
</dbReference>
<organism evidence="1 2">
    <name type="scientific">Methylocaldum marinum</name>
    <dbReference type="NCBI Taxonomy" id="1432792"/>
    <lineage>
        <taxon>Bacteria</taxon>
        <taxon>Pseudomonadati</taxon>
        <taxon>Pseudomonadota</taxon>
        <taxon>Gammaproteobacteria</taxon>
        <taxon>Methylococcales</taxon>
        <taxon>Methylococcaceae</taxon>
        <taxon>Methylocaldum</taxon>
    </lineage>
</organism>
<name>A0A250KPI5_9GAMM</name>
<gene>
    <name evidence="1" type="ORF">sS8_1518</name>
</gene>